<keyword evidence="3" id="KW-0813">Transport</keyword>
<feature type="domain" description="Solute-binding protein family 3/N-terminal" evidence="8">
    <location>
        <begin position="36"/>
        <end position="251"/>
    </location>
</feature>
<evidence type="ECO:0000256" key="3">
    <source>
        <dbReference type="ARBA" id="ARBA00022448"/>
    </source>
</evidence>
<evidence type="ECO:0000256" key="6">
    <source>
        <dbReference type="ARBA" id="ARBA00070228"/>
    </source>
</evidence>
<evidence type="ECO:0000256" key="7">
    <source>
        <dbReference type="SAM" id="SignalP"/>
    </source>
</evidence>
<dbReference type="Pfam" id="PF09084">
    <property type="entry name" value="NMT1"/>
    <property type="match status" value="1"/>
</dbReference>
<keyword evidence="10" id="KW-1185">Reference proteome</keyword>
<evidence type="ECO:0000256" key="2">
    <source>
        <dbReference type="ARBA" id="ARBA00010742"/>
    </source>
</evidence>
<comment type="function">
    <text evidence="5">Part of a binding-protein-dependent transport system for aliphatic sulfonates. Putative binding protein.</text>
</comment>
<dbReference type="RefSeq" id="WP_012385400.1">
    <property type="nucleotide sequence ID" value="NC_010581.1"/>
</dbReference>
<protein>
    <recommendedName>
        <fullName evidence="6">Putative aliphatic sulfonates-binding protein</fullName>
    </recommendedName>
</protein>
<name>B2II93_BEII9</name>
<dbReference type="PANTHER" id="PTHR30024">
    <property type="entry name" value="ALIPHATIC SULFONATES-BINDING PROTEIN-RELATED"/>
    <property type="match status" value="1"/>
</dbReference>
<dbReference type="KEGG" id="bid:Bind_2438"/>
<dbReference type="Proteomes" id="UP000001695">
    <property type="component" value="Chromosome"/>
</dbReference>
<comment type="subcellular location">
    <subcellularLocation>
        <location evidence="1">Periplasm</location>
    </subcellularLocation>
</comment>
<comment type="similarity">
    <text evidence="2">Belongs to the bacterial solute-binding protein SsuA/TauA family.</text>
</comment>
<dbReference type="HOGENOM" id="CLU_028871_2_0_5"/>
<feature type="signal peptide" evidence="7">
    <location>
        <begin position="1"/>
        <end position="26"/>
    </location>
</feature>
<dbReference type="eggNOG" id="COG0715">
    <property type="taxonomic scope" value="Bacteria"/>
</dbReference>
<dbReference type="OrthoDB" id="6522570at2"/>
<dbReference type="STRING" id="395963.Bind_2438"/>
<evidence type="ECO:0000313" key="10">
    <source>
        <dbReference type="Proteomes" id="UP000001695"/>
    </source>
</evidence>
<dbReference type="SMART" id="SM00062">
    <property type="entry name" value="PBPb"/>
    <property type="match status" value="1"/>
</dbReference>
<reference evidence="10" key="1">
    <citation type="submission" date="2008-03" db="EMBL/GenBank/DDBJ databases">
        <title>Complete sequence of chromosome of Beijerinckia indica subsp. indica ATCC 9039.</title>
        <authorList>
            <consortium name="US DOE Joint Genome Institute"/>
            <person name="Copeland A."/>
            <person name="Lucas S."/>
            <person name="Lapidus A."/>
            <person name="Glavina del Rio T."/>
            <person name="Dalin E."/>
            <person name="Tice H."/>
            <person name="Bruce D."/>
            <person name="Goodwin L."/>
            <person name="Pitluck S."/>
            <person name="LaButti K."/>
            <person name="Schmutz J."/>
            <person name="Larimer F."/>
            <person name="Land M."/>
            <person name="Hauser L."/>
            <person name="Kyrpides N."/>
            <person name="Mikhailova N."/>
            <person name="Dunfield P.F."/>
            <person name="Dedysh S.N."/>
            <person name="Liesack W."/>
            <person name="Saw J.H."/>
            <person name="Alam M."/>
            <person name="Chen Y."/>
            <person name="Murrell J.C."/>
            <person name="Richardson P."/>
        </authorList>
    </citation>
    <scope>NUCLEOTIDE SEQUENCE [LARGE SCALE GENOMIC DNA]</scope>
    <source>
        <strain evidence="10">ATCC 9039 / DSM 1715 / NCIMB 8712</strain>
    </source>
</reference>
<dbReference type="Gene3D" id="3.40.190.10">
    <property type="entry name" value="Periplasmic binding protein-like II"/>
    <property type="match status" value="2"/>
</dbReference>
<feature type="chain" id="PRO_5002778960" description="Putative aliphatic sulfonates-binding protein" evidence="7">
    <location>
        <begin position="27"/>
        <end position="322"/>
    </location>
</feature>
<gene>
    <name evidence="9" type="ordered locus">Bind_2438</name>
</gene>
<evidence type="ECO:0000259" key="8">
    <source>
        <dbReference type="SMART" id="SM00062"/>
    </source>
</evidence>
<proteinExistence type="inferred from homology"/>
<dbReference type="AlphaFoldDB" id="B2II93"/>
<dbReference type="InterPro" id="IPR001638">
    <property type="entry name" value="Solute-binding_3/MltF_N"/>
</dbReference>
<evidence type="ECO:0000256" key="4">
    <source>
        <dbReference type="ARBA" id="ARBA00022729"/>
    </source>
</evidence>
<dbReference type="InterPro" id="IPR015168">
    <property type="entry name" value="SsuA/THI5"/>
</dbReference>
<dbReference type="InterPro" id="IPR010067">
    <property type="entry name" value="ABC_SsuA_sub-bd"/>
</dbReference>
<dbReference type="PANTHER" id="PTHR30024:SF42">
    <property type="entry name" value="ALIPHATIC SULFONATES-BINDING PROTEIN-RELATED"/>
    <property type="match status" value="1"/>
</dbReference>
<evidence type="ECO:0000256" key="1">
    <source>
        <dbReference type="ARBA" id="ARBA00004418"/>
    </source>
</evidence>
<evidence type="ECO:0000256" key="5">
    <source>
        <dbReference type="ARBA" id="ARBA00055538"/>
    </source>
</evidence>
<dbReference type="InterPro" id="IPR006311">
    <property type="entry name" value="TAT_signal"/>
</dbReference>
<dbReference type="GO" id="GO:0042597">
    <property type="term" value="C:periplasmic space"/>
    <property type="evidence" value="ECO:0007669"/>
    <property type="project" value="UniProtKB-SubCell"/>
</dbReference>
<keyword evidence="4 7" id="KW-0732">Signal</keyword>
<evidence type="ECO:0000313" key="9">
    <source>
        <dbReference type="EMBL" id="ACB96047.1"/>
    </source>
</evidence>
<reference evidence="9 10" key="2">
    <citation type="journal article" date="2010" name="J. Bacteriol.">
        <title>Complete genome sequence of Beijerinckia indica subsp. indica.</title>
        <authorList>
            <person name="Tamas I."/>
            <person name="Dedysh S.N."/>
            <person name="Liesack W."/>
            <person name="Stott M.B."/>
            <person name="Alam M."/>
            <person name="Murrell J.C."/>
            <person name="Dunfield P.F."/>
        </authorList>
    </citation>
    <scope>NUCLEOTIDE SEQUENCE [LARGE SCALE GENOMIC DNA]</scope>
    <source>
        <strain evidence="10">ATCC 9039 / DSM 1715 / NCIMB 8712</strain>
    </source>
</reference>
<dbReference type="GO" id="GO:0042626">
    <property type="term" value="F:ATPase-coupled transmembrane transporter activity"/>
    <property type="evidence" value="ECO:0007669"/>
    <property type="project" value="InterPro"/>
</dbReference>
<accession>B2II93</accession>
<dbReference type="FunFam" id="3.40.190.10:FF:000050">
    <property type="entry name" value="Sulfonate ABC transporter substrate-binding protein"/>
    <property type="match status" value="1"/>
</dbReference>
<dbReference type="PROSITE" id="PS51318">
    <property type="entry name" value="TAT"/>
    <property type="match status" value="1"/>
</dbReference>
<dbReference type="EMBL" id="CP001016">
    <property type="protein sequence ID" value="ACB96047.1"/>
    <property type="molecule type" value="Genomic_DNA"/>
</dbReference>
<sequence>MRRRDFLGLALAGGALASLPARGAKAAANGSSAIKEIRIGYQKAGLLVAVKQRGTLEAYFNPHGIEIKWAEFAFGPPILEGIGTGNLDFGYTGDAPPIFAQAAGANLVYTSALPKHYFEAVLVPEDSPIRTLADLKGKRIGLAKASSAHTTILAALEKAGISYQDIKPVYLPPADAAAAFSRGNIDVWAIWDPYAALAQQQGKVRLLTSGAEVHEPSQFFLANGRFAQEHPDVLNQLNDRLAEEIKWASTHQDALSDLIHAANGIDLAAIRLANQRAHYDIFPISEETIVNQQKAADRFYKVGLLPKPVSVRDIVWKWTPGA</sequence>
<dbReference type="SUPFAM" id="SSF53850">
    <property type="entry name" value="Periplasmic binding protein-like II"/>
    <property type="match status" value="1"/>
</dbReference>
<dbReference type="GO" id="GO:0016020">
    <property type="term" value="C:membrane"/>
    <property type="evidence" value="ECO:0007669"/>
    <property type="project" value="InterPro"/>
</dbReference>
<organism evidence="9 10">
    <name type="scientific">Beijerinckia indica subsp. indica (strain ATCC 9039 / DSM 1715 / NCIMB 8712)</name>
    <dbReference type="NCBI Taxonomy" id="395963"/>
    <lineage>
        <taxon>Bacteria</taxon>
        <taxon>Pseudomonadati</taxon>
        <taxon>Pseudomonadota</taxon>
        <taxon>Alphaproteobacteria</taxon>
        <taxon>Hyphomicrobiales</taxon>
        <taxon>Beijerinckiaceae</taxon>
        <taxon>Beijerinckia</taxon>
    </lineage>
</organism>
<dbReference type="NCBIfam" id="TIGR01728">
    <property type="entry name" value="SsuA_fam"/>
    <property type="match status" value="1"/>
</dbReference>